<dbReference type="RefSeq" id="WP_203862466.1">
    <property type="nucleotide sequence ID" value="NZ_BAAAZQ010000035.1"/>
</dbReference>
<keyword evidence="2" id="KW-1185">Reference proteome</keyword>
<evidence type="ECO:0008006" key="3">
    <source>
        <dbReference type="Google" id="ProtNLM"/>
    </source>
</evidence>
<organism evidence="1 2">
    <name type="scientific">Plantactinospora mayteni</name>
    <dbReference type="NCBI Taxonomy" id="566021"/>
    <lineage>
        <taxon>Bacteria</taxon>
        <taxon>Bacillati</taxon>
        <taxon>Actinomycetota</taxon>
        <taxon>Actinomycetes</taxon>
        <taxon>Micromonosporales</taxon>
        <taxon>Micromonosporaceae</taxon>
        <taxon>Plantactinospora</taxon>
    </lineage>
</organism>
<accession>A0ABQ4F2V1</accession>
<name>A0ABQ4F2V1_9ACTN</name>
<comment type="caution">
    <text evidence="1">The sequence shown here is derived from an EMBL/GenBank/DDBJ whole genome shotgun (WGS) entry which is preliminary data.</text>
</comment>
<reference evidence="1 2" key="1">
    <citation type="submission" date="2021-01" db="EMBL/GenBank/DDBJ databases">
        <title>Whole genome shotgun sequence of Plantactinospora mayteni NBRC 109088.</title>
        <authorList>
            <person name="Komaki H."/>
            <person name="Tamura T."/>
        </authorList>
    </citation>
    <scope>NUCLEOTIDE SEQUENCE [LARGE SCALE GENOMIC DNA]</scope>
    <source>
        <strain evidence="1 2">NBRC 109088</strain>
    </source>
</reference>
<dbReference type="PROSITE" id="PS51257">
    <property type="entry name" value="PROKAR_LIPOPROTEIN"/>
    <property type="match status" value="1"/>
</dbReference>
<gene>
    <name evidence="1" type="ORF">Pma05_77590</name>
</gene>
<evidence type="ECO:0000313" key="2">
    <source>
        <dbReference type="Proteomes" id="UP000621500"/>
    </source>
</evidence>
<sequence>MSVRTAALAAATVLTVVGCSGPRPGVHSPASAVPAVGASAAEGSTPQLGSPPSAIRVVSADQADLHLWVSNQSFKDDPVIFTVAIDGIVVVAQPFEVGSQHNWILFPIKASPGRHIVDVVSDTGVEVQEPFTLPETGRRYAVIDYWTYPGDGDRRITWQFRSDPVAFL</sequence>
<proteinExistence type="predicted"/>
<evidence type="ECO:0000313" key="1">
    <source>
        <dbReference type="EMBL" id="GIH01187.1"/>
    </source>
</evidence>
<dbReference type="Proteomes" id="UP000621500">
    <property type="component" value="Unassembled WGS sequence"/>
</dbReference>
<protein>
    <recommendedName>
        <fullName evidence="3">Lipoprotein</fullName>
    </recommendedName>
</protein>
<dbReference type="EMBL" id="BONX01000065">
    <property type="protein sequence ID" value="GIH01187.1"/>
    <property type="molecule type" value="Genomic_DNA"/>
</dbReference>